<name>A0AAD3CFE2_9STRA</name>
<proteinExistence type="predicted"/>
<gene>
    <name evidence="1" type="ORF">CTEN210_01108</name>
</gene>
<accession>A0AAD3CFE2</accession>
<protein>
    <submittedName>
        <fullName evidence="1">Uncharacterized protein</fullName>
    </submittedName>
</protein>
<dbReference type="AlphaFoldDB" id="A0AAD3CFE2"/>
<evidence type="ECO:0000313" key="1">
    <source>
        <dbReference type="EMBL" id="GFH44634.1"/>
    </source>
</evidence>
<reference evidence="1 2" key="1">
    <citation type="journal article" date="2021" name="Sci. Rep.">
        <title>The genome of the diatom Chaetoceros tenuissimus carries an ancient integrated fragment of an extant virus.</title>
        <authorList>
            <person name="Hongo Y."/>
            <person name="Kimura K."/>
            <person name="Takaki Y."/>
            <person name="Yoshida Y."/>
            <person name="Baba S."/>
            <person name="Kobayashi G."/>
            <person name="Nagasaki K."/>
            <person name="Hano T."/>
            <person name="Tomaru Y."/>
        </authorList>
    </citation>
    <scope>NUCLEOTIDE SEQUENCE [LARGE SCALE GENOMIC DNA]</scope>
    <source>
        <strain evidence="1 2">NIES-3715</strain>
    </source>
</reference>
<organism evidence="1 2">
    <name type="scientific">Chaetoceros tenuissimus</name>
    <dbReference type="NCBI Taxonomy" id="426638"/>
    <lineage>
        <taxon>Eukaryota</taxon>
        <taxon>Sar</taxon>
        <taxon>Stramenopiles</taxon>
        <taxon>Ochrophyta</taxon>
        <taxon>Bacillariophyta</taxon>
        <taxon>Coscinodiscophyceae</taxon>
        <taxon>Chaetocerotophycidae</taxon>
        <taxon>Chaetocerotales</taxon>
        <taxon>Chaetocerotaceae</taxon>
        <taxon>Chaetoceros</taxon>
    </lineage>
</organism>
<dbReference type="Proteomes" id="UP001054902">
    <property type="component" value="Unassembled WGS sequence"/>
</dbReference>
<dbReference type="EMBL" id="BLLK01000020">
    <property type="protein sequence ID" value="GFH44634.1"/>
    <property type="molecule type" value="Genomic_DNA"/>
</dbReference>
<comment type="caution">
    <text evidence="1">The sequence shown here is derived from an EMBL/GenBank/DDBJ whole genome shotgun (WGS) entry which is preliminary data.</text>
</comment>
<evidence type="ECO:0000313" key="2">
    <source>
        <dbReference type="Proteomes" id="UP001054902"/>
    </source>
</evidence>
<dbReference type="Gene3D" id="3.80.10.10">
    <property type="entry name" value="Ribonuclease Inhibitor"/>
    <property type="match status" value="1"/>
</dbReference>
<dbReference type="InterPro" id="IPR032675">
    <property type="entry name" value="LRR_dom_sf"/>
</dbReference>
<sequence length="165" mass="18934">MSDTVRRIEFRGFDNGYSLSYVRLSRNLEEIDGGAFAWCTKLIILQVPQHTELGSTVIAGTELIRRSLFETYNSETYHNDEEVNEWIKNINGDTEEYALHRACSSYNLMTNIFHGIVKRKGLKALKKKNEVGITPLEYLDSNQFTDISQSAIMKRYVLDMIGDVV</sequence>
<keyword evidence="2" id="KW-1185">Reference proteome</keyword>